<feature type="domain" description="LD-carboxypeptidase C-terminal" evidence="9">
    <location>
        <begin position="209"/>
        <end position="325"/>
    </location>
</feature>
<dbReference type="PROSITE" id="PS51318">
    <property type="entry name" value="TAT"/>
    <property type="match status" value="1"/>
</dbReference>
<evidence type="ECO:0000256" key="5">
    <source>
        <dbReference type="ARBA" id="ARBA00022825"/>
    </source>
</evidence>
<dbReference type="PANTHER" id="PTHR30237">
    <property type="entry name" value="MURAMOYLTETRAPEPTIDE CARBOXYPEPTIDASE"/>
    <property type="match status" value="1"/>
</dbReference>
<keyword evidence="2 10" id="KW-0121">Carboxypeptidase</keyword>
<reference evidence="10 11" key="1">
    <citation type="submission" date="2019-08" db="EMBL/GenBank/DDBJ databases">
        <title>Chromobacterium paludis, a novel bacterium isolated from a Maryland marsh pond.</title>
        <authorList>
            <person name="Blackburn M.B."/>
            <person name="Gundersen-Rindal D.E."/>
        </authorList>
    </citation>
    <scope>NUCLEOTIDE SEQUENCE [LARGE SCALE GENOMIC DNA]</scope>
    <source>
        <strain evidence="11">IIBBL 257-1</strain>
    </source>
</reference>
<dbReference type="GO" id="GO:0004180">
    <property type="term" value="F:carboxypeptidase activity"/>
    <property type="evidence" value="ECO:0007669"/>
    <property type="project" value="UniProtKB-KW"/>
</dbReference>
<evidence type="ECO:0000313" key="11">
    <source>
        <dbReference type="Proteomes" id="UP000322079"/>
    </source>
</evidence>
<proteinExistence type="inferred from homology"/>
<dbReference type="SUPFAM" id="SSF141986">
    <property type="entry name" value="LD-carboxypeptidase A C-terminal domain-like"/>
    <property type="match status" value="1"/>
</dbReference>
<dbReference type="EMBL" id="CP043473">
    <property type="protein sequence ID" value="QEL57825.1"/>
    <property type="molecule type" value="Genomic_DNA"/>
</dbReference>
<evidence type="ECO:0000256" key="6">
    <source>
        <dbReference type="PIRSR" id="PIRSR028757-1"/>
    </source>
</evidence>
<gene>
    <name evidence="10" type="ORF">FYK34_06665</name>
</gene>
<dbReference type="InterPro" id="IPR003507">
    <property type="entry name" value="S66_fam"/>
</dbReference>
<dbReference type="InterPro" id="IPR029062">
    <property type="entry name" value="Class_I_gatase-like"/>
</dbReference>
<protein>
    <submittedName>
        <fullName evidence="10">LD-carboxypeptidase</fullName>
    </submittedName>
</protein>
<dbReference type="Gene3D" id="3.50.30.60">
    <property type="entry name" value="LD-carboxypeptidase A C-terminal domain-like"/>
    <property type="match status" value="1"/>
</dbReference>
<dbReference type="AlphaFoldDB" id="A0A5C1DM46"/>
<dbReference type="Gene3D" id="3.40.50.10740">
    <property type="entry name" value="Class I glutamine amidotransferase-like"/>
    <property type="match status" value="1"/>
</dbReference>
<evidence type="ECO:0000313" key="10">
    <source>
        <dbReference type="EMBL" id="QEL57825.1"/>
    </source>
</evidence>
<feature type="active site" description="Charge relay system" evidence="6">
    <location>
        <position position="311"/>
    </location>
</feature>
<name>A0A5C1DM46_9NEIS</name>
<dbReference type="InterPro" id="IPR027461">
    <property type="entry name" value="Carboxypeptidase_A_C_sf"/>
</dbReference>
<feature type="active site" description="Charge relay system" evidence="6">
    <location>
        <position position="240"/>
    </location>
</feature>
<dbReference type="KEGG" id="chrm:FYK34_06665"/>
<sequence length="360" mass="38937">MKNTFNPSRRRVLQGLALSAGAAVLQGCQTMPSPSASIPPRPNHRLYLAACSGIVPAKQRQLALPRLERAGFALENAAAVERSYLRFAGRDEERKADLTQLLAQAQLPSIVLAARGGYGAMRLLPDLDFARLGARLRESQTLLIGYSDFCAIQLALLAKSGTGSFAGPMLGDLGNAHPSEYTVNEFIATLTTPQRSLRVAHSGARGSGEGIFWGGNLSVLCSLVGTPYLPDIRGGLLFLEDVGEQPYRVERMLQQLRLAGVLQKQRAIFLGDFSMHKHVDAYDPRYDFDAVVAELRQISGVPVFTGLPFGHIANKTTLPLGFPARFQADGDSLTLQFLDYPTISPLGLQPQALLDQPALA</sequence>
<evidence type="ECO:0000259" key="8">
    <source>
        <dbReference type="Pfam" id="PF02016"/>
    </source>
</evidence>
<feature type="active site" description="Nucleophile" evidence="6">
    <location>
        <position position="147"/>
    </location>
</feature>
<dbReference type="CDD" id="cd07025">
    <property type="entry name" value="Peptidase_S66"/>
    <property type="match status" value="1"/>
</dbReference>
<dbReference type="InterPro" id="IPR040449">
    <property type="entry name" value="Peptidase_S66_N"/>
</dbReference>
<dbReference type="GO" id="GO:0008236">
    <property type="term" value="F:serine-type peptidase activity"/>
    <property type="evidence" value="ECO:0007669"/>
    <property type="project" value="UniProtKB-KW"/>
</dbReference>
<dbReference type="PANTHER" id="PTHR30237:SF2">
    <property type="entry name" value="MUREIN TETRAPEPTIDE CARBOXYPEPTIDASE"/>
    <property type="match status" value="1"/>
</dbReference>
<feature type="domain" description="LD-carboxypeptidase N-terminal" evidence="8">
    <location>
        <begin position="48"/>
        <end position="167"/>
    </location>
</feature>
<dbReference type="GO" id="GO:0006508">
    <property type="term" value="P:proteolysis"/>
    <property type="evidence" value="ECO:0007669"/>
    <property type="project" value="UniProtKB-KW"/>
</dbReference>
<comment type="similarity">
    <text evidence="1">Belongs to the peptidase S66 family.</text>
</comment>
<feature type="chain" id="PRO_5022817557" evidence="7">
    <location>
        <begin position="23"/>
        <end position="360"/>
    </location>
</feature>
<dbReference type="InterPro" id="IPR006311">
    <property type="entry name" value="TAT_signal"/>
</dbReference>
<dbReference type="InterPro" id="IPR027478">
    <property type="entry name" value="LdcA_N"/>
</dbReference>
<dbReference type="PROSITE" id="PS51257">
    <property type="entry name" value="PROKAR_LIPOPROTEIN"/>
    <property type="match status" value="1"/>
</dbReference>
<organism evidence="10 11">
    <name type="scientific">Chromobacterium paludis</name>
    <dbReference type="NCBI Taxonomy" id="2605945"/>
    <lineage>
        <taxon>Bacteria</taxon>
        <taxon>Pseudomonadati</taxon>
        <taxon>Pseudomonadota</taxon>
        <taxon>Betaproteobacteria</taxon>
        <taxon>Neisseriales</taxon>
        <taxon>Chromobacteriaceae</taxon>
        <taxon>Chromobacterium</taxon>
    </lineage>
</organism>
<keyword evidence="4" id="KW-0378">Hydrolase</keyword>
<evidence type="ECO:0000259" key="9">
    <source>
        <dbReference type="Pfam" id="PF17676"/>
    </source>
</evidence>
<dbReference type="Pfam" id="PF02016">
    <property type="entry name" value="Peptidase_S66"/>
    <property type="match status" value="1"/>
</dbReference>
<dbReference type="PIRSF" id="PIRSF028757">
    <property type="entry name" value="LD-carboxypeptidase"/>
    <property type="match status" value="1"/>
</dbReference>
<evidence type="ECO:0000256" key="1">
    <source>
        <dbReference type="ARBA" id="ARBA00010233"/>
    </source>
</evidence>
<dbReference type="InterPro" id="IPR040921">
    <property type="entry name" value="Peptidase_S66C"/>
</dbReference>
<keyword evidence="11" id="KW-1185">Reference proteome</keyword>
<accession>A0A5C1DM46</accession>
<dbReference type="Pfam" id="PF17676">
    <property type="entry name" value="Peptidase_S66C"/>
    <property type="match status" value="1"/>
</dbReference>
<dbReference type="SUPFAM" id="SSF52317">
    <property type="entry name" value="Class I glutamine amidotransferase-like"/>
    <property type="match status" value="1"/>
</dbReference>
<keyword evidence="5" id="KW-0720">Serine protease</keyword>
<keyword evidence="3" id="KW-0645">Protease</keyword>
<keyword evidence="7" id="KW-0732">Signal</keyword>
<evidence type="ECO:0000256" key="4">
    <source>
        <dbReference type="ARBA" id="ARBA00022801"/>
    </source>
</evidence>
<feature type="signal peptide" evidence="7">
    <location>
        <begin position="1"/>
        <end position="22"/>
    </location>
</feature>
<evidence type="ECO:0000256" key="3">
    <source>
        <dbReference type="ARBA" id="ARBA00022670"/>
    </source>
</evidence>
<dbReference type="Proteomes" id="UP000322079">
    <property type="component" value="Chromosome"/>
</dbReference>
<evidence type="ECO:0000256" key="7">
    <source>
        <dbReference type="SAM" id="SignalP"/>
    </source>
</evidence>
<evidence type="ECO:0000256" key="2">
    <source>
        <dbReference type="ARBA" id="ARBA00022645"/>
    </source>
</evidence>